<reference evidence="2 3" key="2">
    <citation type="journal article" date="2019" name="G3 (Bethesda)">
        <title>Hybrid Assembly of the Genome of the Entomopathogenic Nematode Steinernema carpocapsae Identifies the X-Chromosome.</title>
        <authorList>
            <person name="Serra L."/>
            <person name="Macchietto M."/>
            <person name="Macias-Munoz A."/>
            <person name="McGill C.J."/>
            <person name="Rodriguez I.M."/>
            <person name="Rodriguez B."/>
            <person name="Murad R."/>
            <person name="Mortazavi A."/>
        </authorList>
    </citation>
    <scope>NUCLEOTIDE SEQUENCE [LARGE SCALE GENOMIC DNA]</scope>
    <source>
        <strain evidence="2 3">ALL</strain>
    </source>
</reference>
<name>A0A4U5LUN8_STECR</name>
<feature type="transmembrane region" description="Helical" evidence="1">
    <location>
        <begin position="254"/>
        <end position="273"/>
    </location>
</feature>
<feature type="transmembrane region" description="Helical" evidence="1">
    <location>
        <begin position="82"/>
        <end position="106"/>
    </location>
</feature>
<keyword evidence="1" id="KW-1133">Transmembrane helix</keyword>
<proteinExistence type="predicted"/>
<keyword evidence="3" id="KW-1185">Reference proteome</keyword>
<keyword evidence="1" id="KW-0472">Membrane</keyword>
<evidence type="ECO:0000313" key="3">
    <source>
        <dbReference type="Proteomes" id="UP000298663"/>
    </source>
</evidence>
<dbReference type="EMBL" id="AZBU02000012">
    <property type="protein sequence ID" value="TKR59830.1"/>
    <property type="molecule type" value="Genomic_DNA"/>
</dbReference>
<protein>
    <recommendedName>
        <fullName evidence="4">G-protein coupled receptors family 1 profile domain-containing protein</fullName>
    </recommendedName>
</protein>
<feature type="transmembrane region" description="Helical" evidence="1">
    <location>
        <begin position="167"/>
        <end position="190"/>
    </location>
</feature>
<feature type="transmembrane region" description="Helical" evidence="1">
    <location>
        <begin position="12"/>
        <end position="37"/>
    </location>
</feature>
<evidence type="ECO:0000313" key="2">
    <source>
        <dbReference type="EMBL" id="TKR59830.1"/>
    </source>
</evidence>
<accession>A0A4U5LUN8</accession>
<sequence length="276" mass="31819">MVTLSSYNGFLFIHSLSTAFSAISVIVNVVTIIRYIVKPNSRQPRMILLAIHCNFVFSFVAFIHSAYMVLLLDDKIRRRSDLIFWTGALSYSMNSSIEICNLFVALDRVFVMCKPVRYCQSYQYRLHLVAVAFIFLPIVTFTTIFALDRDSNPSVVMAFVDFFKKGVIYILYWFDVILSIANVVATVVFIKEFKVFLAHVRATKSLVVIGNQKVNRMVLYQIIVEFIVLIIPIMATSTANMMQDVSWPRKYGPYPLTCFTLYTLICSFLFFFVNKH</sequence>
<dbReference type="Pfam" id="PF10316">
    <property type="entry name" value="7TM_GPCR_Srbc"/>
    <property type="match status" value="1"/>
</dbReference>
<organism evidence="2 3">
    <name type="scientific">Steinernema carpocapsae</name>
    <name type="common">Entomopathogenic nematode</name>
    <dbReference type="NCBI Taxonomy" id="34508"/>
    <lineage>
        <taxon>Eukaryota</taxon>
        <taxon>Metazoa</taxon>
        <taxon>Ecdysozoa</taxon>
        <taxon>Nematoda</taxon>
        <taxon>Chromadorea</taxon>
        <taxon>Rhabditida</taxon>
        <taxon>Tylenchina</taxon>
        <taxon>Panagrolaimomorpha</taxon>
        <taxon>Strongyloidoidea</taxon>
        <taxon>Steinernematidae</taxon>
        <taxon>Steinernema</taxon>
    </lineage>
</organism>
<feature type="transmembrane region" description="Helical" evidence="1">
    <location>
        <begin position="218"/>
        <end position="242"/>
    </location>
</feature>
<dbReference type="AlphaFoldDB" id="A0A4U5LUN8"/>
<dbReference type="InterPro" id="IPR019420">
    <property type="entry name" value="7TM_GPCR_serpentine_rcpt_Srbc"/>
</dbReference>
<keyword evidence="1" id="KW-0812">Transmembrane</keyword>
<evidence type="ECO:0008006" key="4">
    <source>
        <dbReference type="Google" id="ProtNLM"/>
    </source>
</evidence>
<feature type="transmembrane region" description="Helical" evidence="1">
    <location>
        <begin position="49"/>
        <end position="70"/>
    </location>
</feature>
<feature type="transmembrane region" description="Helical" evidence="1">
    <location>
        <begin position="126"/>
        <end position="147"/>
    </location>
</feature>
<gene>
    <name evidence="2" type="ORF">L596_029446</name>
</gene>
<evidence type="ECO:0000256" key="1">
    <source>
        <dbReference type="SAM" id="Phobius"/>
    </source>
</evidence>
<dbReference type="Proteomes" id="UP000298663">
    <property type="component" value="Unassembled WGS sequence"/>
</dbReference>
<reference evidence="2 3" key="1">
    <citation type="journal article" date="2015" name="Genome Biol.">
        <title>Comparative genomics of Steinernema reveals deeply conserved gene regulatory networks.</title>
        <authorList>
            <person name="Dillman A.R."/>
            <person name="Macchietto M."/>
            <person name="Porter C.F."/>
            <person name="Rogers A."/>
            <person name="Williams B."/>
            <person name="Antoshechkin I."/>
            <person name="Lee M.M."/>
            <person name="Goodwin Z."/>
            <person name="Lu X."/>
            <person name="Lewis E.E."/>
            <person name="Goodrich-Blair H."/>
            <person name="Stock S.P."/>
            <person name="Adams B.J."/>
            <person name="Sternberg P.W."/>
            <person name="Mortazavi A."/>
        </authorList>
    </citation>
    <scope>NUCLEOTIDE SEQUENCE [LARGE SCALE GENOMIC DNA]</scope>
    <source>
        <strain evidence="2 3">ALL</strain>
    </source>
</reference>
<comment type="caution">
    <text evidence="2">The sequence shown here is derived from an EMBL/GenBank/DDBJ whole genome shotgun (WGS) entry which is preliminary data.</text>
</comment>